<reference evidence="1 2" key="1">
    <citation type="submission" date="2014-04" db="EMBL/GenBank/DDBJ databases">
        <title>Evolutionary Origins and Diversification of the Mycorrhizal Mutualists.</title>
        <authorList>
            <consortium name="DOE Joint Genome Institute"/>
            <consortium name="Mycorrhizal Genomics Consortium"/>
            <person name="Kohler A."/>
            <person name="Kuo A."/>
            <person name="Nagy L.G."/>
            <person name="Floudas D."/>
            <person name="Copeland A."/>
            <person name="Barry K.W."/>
            <person name="Cichocki N."/>
            <person name="Veneault-Fourrey C."/>
            <person name="LaButti K."/>
            <person name="Lindquist E.A."/>
            <person name="Lipzen A."/>
            <person name="Lundell T."/>
            <person name="Morin E."/>
            <person name="Murat C."/>
            <person name="Riley R."/>
            <person name="Ohm R."/>
            <person name="Sun H."/>
            <person name="Tunlid A."/>
            <person name="Henrissat B."/>
            <person name="Grigoriev I.V."/>
            <person name="Hibbett D.S."/>
            <person name="Martin F."/>
        </authorList>
    </citation>
    <scope>NUCLEOTIDE SEQUENCE [LARGE SCALE GENOMIC DNA]</scope>
    <source>
        <strain evidence="1 2">Koide BX008</strain>
    </source>
</reference>
<evidence type="ECO:0000313" key="2">
    <source>
        <dbReference type="Proteomes" id="UP000054549"/>
    </source>
</evidence>
<name>A0A0C2WZ86_AMAMK</name>
<accession>A0A0C2WZ86</accession>
<proteinExistence type="predicted"/>
<dbReference type="Proteomes" id="UP000054549">
    <property type="component" value="Unassembled WGS sequence"/>
</dbReference>
<sequence length="109" mass="12282">MKFLPLSASLPRVRLLAFRITADSFFKHRNKVRSIADSYPANGYTVDEYADINLSSSTIPQWEWAGVCRIGHYITFTSRLNVDARITDGSFIGVIPSSISEKLEWLVNA</sequence>
<evidence type="ECO:0000313" key="1">
    <source>
        <dbReference type="EMBL" id="KIL62181.1"/>
    </source>
</evidence>
<dbReference type="InParanoid" id="A0A0C2WZ86"/>
<organism evidence="1 2">
    <name type="scientific">Amanita muscaria (strain Koide BX008)</name>
    <dbReference type="NCBI Taxonomy" id="946122"/>
    <lineage>
        <taxon>Eukaryota</taxon>
        <taxon>Fungi</taxon>
        <taxon>Dikarya</taxon>
        <taxon>Basidiomycota</taxon>
        <taxon>Agaricomycotina</taxon>
        <taxon>Agaricomycetes</taxon>
        <taxon>Agaricomycetidae</taxon>
        <taxon>Agaricales</taxon>
        <taxon>Pluteineae</taxon>
        <taxon>Amanitaceae</taxon>
        <taxon>Amanita</taxon>
    </lineage>
</organism>
<dbReference type="AlphaFoldDB" id="A0A0C2WZ86"/>
<dbReference type="EMBL" id="KN818274">
    <property type="protein sequence ID" value="KIL62181.1"/>
    <property type="molecule type" value="Genomic_DNA"/>
</dbReference>
<protein>
    <submittedName>
        <fullName evidence="1">Uncharacterized protein</fullName>
    </submittedName>
</protein>
<gene>
    <name evidence="1" type="ORF">M378DRAFT_166023</name>
</gene>
<keyword evidence="2" id="KW-1185">Reference proteome</keyword>
<dbReference type="HOGENOM" id="CLU_2183272_0_0_1"/>